<dbReference type="InterPro" id="IPR037138">
    <property type="entry name" value="His_deacetylse_dom_sf"/>
</dbReference>
<evidence type="ECO:0000256" key="7">
    <source>
        <dbReference type="ARBA" id="ARBA00023242"/>
    </source>
</evidence>
<dbReference type="SUPFAM" id="SSF52768">
    <property type="entry name" value="Arginase/deacetylase"/>
    <property type="match status" value="1"/>
</dbReference>
<evidence type="ECO:0000313" key="15">
    <source>
        <dbReference type="EMBL" id="KAJ3254945.1"/>
    </source>
</evidence>
<feature type="binding site" evidence="12">
    <location>
        <position position="263"/>
    </location>
    <ligand>
        <name>a divalent metal cation</name>
        <dbReference type="ChEBI" id="CHEBI:60240"/>
    </ligand>
</feature>
<evidence type="ECO:0000256" key="10">
    <source>
        <dbReference type="PIRSR" id="PIRSR037913-1"/>
    </source>
</evidence>
<keyword evidence="4 9" id="KW-0156">Chromatin regulator</keyword>
<dbReference type="Gene3D" id="3.40.800.20">
    <property type="entry name" value="Histone deacetylase domain"/>
    <property type="match status" value="1"/>
</dbReference>
<gene>
    <name evidence="15" type="primary">HDAC3</name>
    <name evidence="15" type="ORF">HK103_006742</name>
</gene>
<dbReference type="Pfam" id="PF00850">
    <property type="entry name" value="Hist_deacetyl"/>
    <property type="match status" value="1"/>
</dbReference>
<keyword evidence="5 9" id="KW-0805">Transcription regulation</keyword>
<evidence type="ECO:0000256" key="4">
    <source>
        <dbReference type="ARBA" id="ARBA00022853"/>
    </source>
</evidence>
<evidence type="ECO:0000256" key="6">
    <source>
        <dbReference type="ARBA" id="ARBA00023163"/>
    </source>
</evidence>
<dbReference type="PRINTS" id="PR01271">
    <property type="entry name" value="HISDACETLASE"/>
</dbReference>
<evidence type="ECO:0000256" key="8">
    <source>
        <dbReference type="ARBA" id="ARBA00061569"/>
    </source>
</evidence>
<dbReference type="InterPro" id="IPR000286">
    <property type="entry name" value="HDACs"/>
</dbReference>
<dbReference type="GO" id="GO:0046872">
    <property type="term" value="F:metal ion binding"/>
    <property type="evidence" value="ECO:0007669"/>
    <property type="project" value="UniProtKB-KW"/>
</dbReference>
<feature type="binding site" evidence="11">
    <location>
        <position position="302"/>
    </location>
    <ligand>
        <name>substrate</name>
    </ligand>
</feature>
<evidence type="ECO:0000256" key="9">
    <source>
        <dbReference type="PIRNR" id="PIRNR037913"/>
    </source>
</evidence>
<comment type="catalytic activity">
    <reaction evidence="9">
        <text>N(6)-acetyl-L-lysyl-[histone] + H2O = L-lysyl-[histone] + acetate</text>
        <dbReference type="Rhea" id="RHEA:58196"/>
        <dbReference type="Rhea" id="RHEA-COMP:9845"/>
        <dbReference type="Rhea" id="RHEA-COMP:11338"/>
        <dbReference type="ChEBI" id="CHEBI:15377"/>
        <dbReference type="ChEBI" id="CHEBI:29969"/>
        <dbReference type="ChEBI" id="CHEBI:30089"/>
        <dbReference type="ChEBI" id="CHEBI:61930"/>
        <dbReference type="EC" id="3.5.1.98"/>
    </reaction>
</comment>
<evidence type="ECO:0000256" key="5">
    <source>
        <dbReference type="ARBA" id="ARBA00023015"/>
    </source>
</evidence>
<sequence>MSHSKERIAYLHCNEVGTFHYGDGHPMKPARLALTHNLVVGYGLHKKMSMYSPRKATDEEIAEFHSEDYVEFIKRVSPSNYPNYQKFQSRFNIGVDDCPVFDGLYDFCAISAGSSIEGARKINSGVADIAINWSGGLHHAKKVEASGFCYINDIVLGIMELLRFHPRVLYIDIDVHHGDGVQEAFYMSNRVMTASFHRYDGQFFPGTGAVDEIGSQDGKYYSINVPLHEHIDDASYAYIFQKTMQGIMESFKPSVVVLQCGADSLAGDRLGSFNLSIKGHGECVNYMKSFKVPLLVLGGGGYTIRNVARCWTYETSVLTESELSNELPYNEYLSHYGPDYKLHPPIVDPTLDNANSKSYLNNILQKVYDYLKYLDGAPSVQMQQIPPSFSAVNTENDVYDGEDRYPERKKLLSRRIDEGEFYEDEQDQDQEMDNE</sequence>
<dbReference type="PIRSF" id="PIRSF037913">
    <property type="entry name" value="His_deacetylse_1"/>
    <property type="match status" value="1"/>
</dbReference>
<protein>
    <recommendedName>
        <fullName evidence="2 9">Histone deacetylase</fullName>
        <ecNumber evidence="2 9">3.5.1.98</ecNumber>
    </recommendedName>
</protein>
<dbReference type="GO" id="GO:0070210">
    <property type="term" value="C:Rpd3L-Expanded complex"/>
    <property type="evidence" value="ECO:0007669"/>
    <property type="project" value="TreeGrafter"/>
</dbReference>
<evidence type="ECO:0000256" key="12">
    <source>
        <dbReference type="PIRSR" id="PIRSR037913-3"/>
    </source>
</evidence>
<comment type="caution">
    <text evidence="15">The sequence shown here is derived from an EMBL/GenBank/DDBJ whole genome shotgun (WGS) entry which is preliminary data.</text>
</comment>
<dbReference type="FunFam" id="3.40.800.20:FF:000007">
    <property type="entry name" value="Histone deacetylase"/>
    <property type="match status" value="1"/>
</dbReference>
<dbReference type="PANTHER" id="PTHR10625">
    <property type="entry name" value="HISTONE DEACETYLASE HDAC1-RELATED"/>
    <property type="match status" value="1"/>
</dbReference>
<keyword evidence="7 9" id="KW-0539">Nucleus</keyword>
<feature type="binding site" evidence="12">
    <location>
        <position position="176"/>
    </location>
    <ligand>
        <name>a divalent metal cation</name>
        <dbReference type="ChEBI" id="CHEBI:60240"/>
    </ligand>
</feature>
<keyword evidence="3 9" id="KW-0378">Hydrolase</keyword>
<dbReference type="InterPro" id="IPR023696">
    <property type="entry name" value="Ureohydrolase_dom_sf"/>
</dbReference>
<keyword evidence="16" id="KW-1185">Reference proteome</keyword>
<dbReference type="EMBL" id="JADGKB010000075">
    <property type="protein sequence ID" value="KAJ3254945.1"/>
    <property type="molecule type" value="Genomic_DNA"/>
</dbReference>
<name>A0AAD5Y2D3_9FUNG</name>
<feature type="binding site" evidence="12">
    <location>
        <position position="174"/>
    </location>
    <ligand>
        <name>a divalent metal cation</name>
        <dbReference type="ChEBI" id="CHEBI:60240"/>
    </ligand>
</feature>
<keyword evidence="6 9" id="KW-0804">Transcription</keyword>
<comment type="similarity">
    <text evidence="8 9">Belongs to the histone deacetylase family. HD Type 1 subfamily.</text>
</comment>
<reference evidence="15" key="1">
    <citation type="submission" date="2020-05" db="EMBL/GenBank/DDBJ databases">
        <title>Phylogenomic resolution of chytrid fungi.</title>
        <authorList>
            <person name="Stajich J.E."/>
            <person name="Amses K."/>
            <person name="Simmons R."/>
            <person name="Seto K."/>
            <person name="Myers J."/>
            <person name="Bonds A."/>
            <person name="Quandt C.A."/>
            <person name="Barry K."/>
            <person name="Liu P."/>
            <person name="Grigoriev I."/>
            <person name="Longcore J.E."/>
            <person name="James T.Y."/>
        </authorList>
    </citation>
    <scope>NUCLEOTIDE SEQUENCE</scope>
    <source>
        <strain evidence="15">PLAUS21</strain>
    </source>
</reference>
<dbReference type="GO" id="GO:0034967">
    <property type="term" value="C:Set3 complex"/>
    <property type="evidence" value="ECO:0007669"/>
    <property type="project" value="UniProtKB-ARBA"/>
</dbReference>
<evidence type="ECO:0000256" key="3">
    <source>
        <dbReference type="ARBA" id="ARBA00022801"/>
    </source>
</evidence>
<evidence type="ECO:0000256" key="2">
    <source>
        <dbReference type="ARBA" id="ARBA00012111"/>
    </source>
</evidence>
<dbReference type="AlphaFoldDB" id="A0AAD5Y2D3"/>
<evidence type="ECO:0000256" key="13">
    <source>
        <dbReference type="SAM" id="MobiDB-lite"/>
    </source>
</evidence>
<dbReference type="PRINTS" id="PR01270">
    <property type="entry name" value="HDASUPER"/>
</dbReference>
<dbReference type="Proteomes" id="UP001210925">
    <property type="component" value="Unassembled WGS sequence"/>
</dbReference>
<evidence type="ECO:0000313" key="16">
    <source>
        <dbReference type="Proteomes" id="UP001210925"/>
    </source>
</evidence>
<feature type="active site" description="Proton acceptor" evidence="10">
    <location>
        <position position="139"/>
    </location>
</feature>
<organism evidence="15 16">
    <name type="scientific">Boothiomyces macroporosus</name>
    <dbReference type="NCBI Taxonomy" id="261099"/>
    <lineage>
        <taxon>Eukaryota</taxon>
        <taxon>Fungi</taxon>
        <taxon>Fungi incertae sedis</taxon>
        <taxon>Chytridiomycota</taxon>
        <taxon>Chytridiomycota incertae sedis</taxon>
        <taxon>Chytridiomycetes</taxon>
        <taxon>Rhizophydiales</taxon>
        <taxon>Terramycetaceae</taxon>
        <taxon>Boothiomyces</taxon>
    </lineage>
</organism>
<dbReference type="GO" id="GO:0141221">
    <property type="term" value="F:histone deacetylase activity, hydrolytic mechanism"/>
    <property type="evidence" value="ECO:0007669"/>
    <property type="project" value="UniProtKB-EC"/>
</dbReference>
<dbReference type="EC" id="3.5.1.98" evidence="2 9"/>
<accession>A0AAD5Y2D3</accession>
<keyword evidence="12" id="KW-0479">Metal-binding</keyword>
<feature type="binding site" evidence="11">
    <location>
        <position position="97"/>
    </location>
    <ligand>
        <name>substrate</name>
    </ligand>
</feature>
<proteinExistence type="inferred from homology"/>
<feature type="compositionally biased region" description="Acidic residues" evidence="13">
    <location>
        <begin position="419"/>
        <end position="435"/>
    </location>
</feature>
<evidence type="ECO:0000256" key="11">
    <source>
        <dbReference type="PIRSR" id="PIRSR037913-2"/>
    </source>
</evidence>
<evidence type="ECO:0000259" key="14">
    <source>
        <dbReference type="Pfam" id="PF00850"/>
    </source>
</evidence>
<dbReference type="GO" id="GO:0040029">
    <property type="term" value="P:epigenetic regulation of gene expression"/>
    <property type="evidence" value="ECO:0007669"/>
    <property type="project" value="TreeGrafter"/>
</dbReference>
<dbReference type="InterPro" id="IPR003084">
    <property type="entry name" value="HDAC_I/II"/>
</dbReference>
<feature type="region of interest" description="Disordered" evidence="13">
    <location>
        <begin position="415"/>
        <end position="435"/>
    </location>
</feature>
<dbReference type="InterPro" id="IPR023801">
    <property type="entry name" value="His_deacetylse_dom"/>
</dbReference>
<dbReference type="PANTHER" id="PTHR10625:SF36">
    <property type="entry name" value="HISTONE DEACETYLASE 3"/>
    <property type="match status" value="1"/>
</dbReference>
<feature type="binding site" evidence="11">
    <location>
        <position position="147"/>
    </location>
    <ligand>
        <name>substrate</name>
    </ligand>
</feature>
<comment type="subcellular location">
    <subcellularLocation>
        <location evidence="1 9">Nucleus</location>
    </subcellularLocation>
</comment>
<feature type="domain" description="Histone deacetylase" evidence="14">
    <location>
        <begin position="25"/>
        <end position="317"/>
    </location>
</feature>
<evidence type="ECO:0000256" key="1">
    <source>
        <dbReference type="ARBA" id="ARBA00004123"/>
    </source>
</evidence>